<dbReference type="InterPro" id="IPR011009">
    <property type="entry name" value="Kinase-like_dom_sf"/>
</dbReference>
<accession>A0ABT4BF34</accession>
<keyword evidence="9" id="KW-0812">Transmembrane</keyword>
<feature type="region of interest" description="Disordered" evidence="8">
    <location>
        <begin position="320"/>
        <end position="339"/>
    </location>
</feature>
<reference evidence="11" key="1">
    <citation type="submission" date="2022-11" db="EMBL/GenBank/DDBJ databases">
        <authorList>
            <person name="Somphong A."/>
            <person name="Phongsopitanun W."/>
        </authorList>
    </citation>
    <scope>NUCLEOTIDE SEQUENCE</scope>
    <source>
        <strain evidence="11">Pm04-4</strain>
    </source>
</reference>
<dbReference type="EMBL" id="JAPNTZ010000024">
    <property type="protein sequence ID" value="MCY1145162.1"/>
    <property type="molecule type" value="Genomic_DNA"/>
</dbReference>
<keyword evidence="6 7" id="KW-0067">ATP-binding</keyword>
<evidence type="ECO:0000256" key="3">
    <source>
        <dbReference type="ARBA" id="ARBA00022679"/>
    </source>
</evidence>
<sequence length="571" mass="61057">MVEIESTGGGGMAVARMLVAGRYRLGEPVGSGGMGRVWLARDEMLDRDVAVKEFVPPEWMTDEERARLRDRTLREARSAGRLNHPHVVRIYDVVHFEGLPWIVMEYVPSRSLHQVIHEDGPFSPATTARIGVALLDALRAAHAAGVLHRDVKPHNVLIGDDGRVVLTDFGLATFVDDGSVTGPGLVVGSPQYVSPERARDGTSTPESDLWSLGATLYAAVEGRSPYARENAMSTLMALATEEPDPPSRAGMLGPVLTGLLRREPRERLTAIEVERRLRMIVSVTPAPPRVPSPRAARAMIASEVDQSAAVRSSVAPGVDVLSQPLKPGPPSPVRTKNHHPRPALVAAGLALVAVLGVGGILAGYLVRDDTPAAAPPPSAATAPTSALSPAQAAATGFSAAVCTAPEPSGLPAAPQPNAVREVAGLALMSGWSYLSDGSGFLMPVPDGWTYQRVGTSFCLRDPVGDTVMSLDTGRNPAGDPVRACRAEATRLVQAGALPGYEEIYIERRPLLNKAADWEYRYDLNGTRMHAQTRWFVKGGKGYAITWATRDFDWTGDAAKINMVLTSFYAKS</sequence>
<keyword evidence="2" id="KW-0723">Serine/threonine-protein kinase</keyword>
<dbReference type="InterPro" id="IPR017441">
    <property type="entry name" value="Protein_kinase_ATP_BS"/>
</dbReference>
<evidence type="ECO:0000313" key="12">
    <source>
        <dbReference type="Proteomes" id="UP001151002"/>
    </source>
</evidence>
<gene>
    <name evidence="11" type="ORF">OWR29_44785</name>
</gene>
<dbReference type="PANTHER" id="PTHR43289:SF6">
    <property type="entry name" value="SERINE_THREONINE-PROTEIN KINASE NEKL-3"/>
    <property type="match status" value="1"/>
</dbReference>
<dbReference type="InterPro" id="IPR000719">
    <property type="entry name" value="Prot_kinase_dom"/>
</dbReference>
<comment type="caution">
    <text evidence="11">The sequence shown here is derived from an EMBL/GenBank/DDBJ whole genome shotgun (WGS) entry which is preliminary data.</text>
</comment>
<dbReference type="Proteomes" id="UP001151002">
    <property type="component" value="Unassembled WGS sequence"/>
</dbReference>
<dbReference type="PANTHER" id="PTHR43289">
    <property type="entry name" value="MITOGEN-ACTIVATED PROTEIN KINASE KINASE KINASE 20-RELATED"/>
    <property type="match status" value="1"/>
</dbReference>
<keyword evidence="5 11" id="KW-0418">Kinase</keyword>
<feature type="domain" description="Protein kinase" evidence="10">
    <location>
        <begin position="23"/>
        <end position="281"/>
    </location>
</feature>
<dbReference type="PROSITE" id="PS00108">
    <property type="entry name" value="PROTEIN_KINASE_ST"/>
    <property type="match status" value="1"/>
</dbReference>
<evidence type="ECO:0000256" key="8">
    <source>
        <dbReference type="SAM" id="MobiDB-lite"/>
    </source>
</evidence>
<keyword evidence="4 7" id="KW-0547">Nucleotide-binding</keyword>
<dbReference type="CDD" id="cd14014">
    <property type="entry name" value="STKc_PknB_like"/>
    <property type="match status" value="1"/>
</dbReference>
<dbReference type="EC" id="2.7.11.1" evidence="1"/>
<keyword evidence="12" id="KW-1185">Reference proteome</keyword>
<evidence type="ECO:0000256" key="4">
    <source>
        <dbReference type="ARBA" id="ARBA00022741"/>
    </source>
</evidence>
<dbReference type="SMART" id="SM00220">
    <property type="entry name" value="S_TKc"/>
    <property type="match status" value="1"/>
</dbReference>
<name>A0ABT4BF34_9ACTN</name>
<evidence type="ECO:0000256" key="6">
    <source>
        <dbReference type="ARBA" id="ARBA00022840"/>
    </source>
</evidence>
<evidence type="ECO:0000256" key="2">
    <source>
        <dbReference type="ARBA" id="ARBA00022527"/>
    </source>
</evidence>
<keyword evidence="9" id="KW-0472">Membrane</keyword>
<evidence type="ECO:0000259" key="10">
    <source>
        <dbReference type="PROSITE" id="PS50011"/>
    </source>
</evidence>
<evidence type="ECO:0000313" key="11">
    <source>
        <dbReference type="EMBL" id="MCY1145162.1"/>
    </source>
</evidence>
<evidence type="ECO:0000256" key="7">
    <source>
        <dbReference type="PROSITE-ProRule" id="PRU10141"/>
    </source>
</evidence>
<dbReference type="InterPro" id="IPR008271">
    <property type="entry name" value="Ser/Thr_kinase_AS"/>
</dbReference>
<keyword evidence="9" id="KW-1133">Transmembrane helix</keyword>
<dbReference type="Pfam" id="PF00069">
    <property type="entry name" value="Pkinase"/>
    <property type="match status" value="1"/>
</dbReference>
<dbReference type="Gene3D" id="3.30.200.20">
    <property type="entry name" value="Phosphorylase Kinase, domain 1"/>
    <property type="match status" value="1"/>
</dbReference>
<dbReference type="RefSeq" id="WP_267569757.1">
    <property type="nucleotide sequence ID" value="NZ_JAPNTZ010000024.1"/>
</dbReference>
<proteinExistence type="predicted"/>
<keyword evidence="3" id="KW-0808">Transferase</keyword>
<dbReference type="SUPFAM" id="SSF56112">
    <property type="entry name" value="Protein kinase-like (PK-like)"/>
    <property type="match status" value="1"/>
</dbReference>
<evidence type="ECO:0000256" key="1">
    <source>
        <dbReference type="ARBA" id="ARBA00012513"/>
    </source>
</evidence>
<dbReference type="GO" id="GO:0016301">
    <property type="term" value="F:kinase activity"/>
    <property type="evidence" value="ECO:0007669"/>
    <property type="project" value="UniProtKB-KW"/>
</dbReference>
<dbReference type="Gene3D" id="1.10.510.10">
    <property type="entry name" value="Transferase(Phosphotransferase) domain 1"/>
    <property type="match status" value="1"/>
</dbReference>
<feature type="binding site" evidence="7">
    <location>
        <position position="52"/>
    </location>
    <ligand>
        <name>ATP</name>
        <dbReference type="ChEBI" id="CHEBI:30616"/>
    </ligand>
</feature>
<evidence type="ECO:0000256" key="5">
    <source>
        <dbReference type="ARBA" id="ARBA00022777"/>
    </source>
</evidence>
<feature type="transmembrane region" description="Helical" evidence="9">
    <location>
        <begin position="343"/>
        <end position="366"/>
    </location>
</feature>
<dbReference type="PROSITE" id="PS00107">
    <property type="entry name" value="PROTEIN_KINASE_ATP"/>
    <property type="match status" value="1"/>
</dbReference>
<organism evidence="11 12">
    <name type="scientific">Paractinoplanes pyxinae</name>
    <dbReference type="NCBI Taxonomy" id="2997416"/>
    <lineage>
        <taxon>Bacteria</taxon>
        <taxon>Bacillati</taxon>
        <taxon>Actinomycetota</taxon>
        <taxon>Actinomycetes</taxon>
        <taxon>Micromonosporales</taxon>
        <taxon>Micromonosporaceae</taxon>
        <taxon>Paractinoplanes</taxon>
    </lineage>
</organism>
<evidence type="ECO:0000256" key="9">
    <source>
        <dbReference type="SAM" id="Phobius"/>
    </source>
</evidence>
<protein>
    <recommendedName>
        <fullName evidence="1">non-specific serine/threonine protein kinase</fullName>
        <ecNumber evidence="1">2.7.11.1</ecNumber>
    </recommendedName>
</protein>
<dbReference type="PROSITE" id="PS50011">
    <property type="entry name" value="PROTEIN_KINASE_DOM"/>
    <property type="match status" value="1"/>
</dbReference>